<organism evidence="1 2">
    <name type="scientific">Lithospermum erythrorhizon</name>
    <name type="common">Purple gromwell</name>
    <name type="synonym">Lithospermum officinale var. erythrorhizon</name>
    <dbReference type="NCBI Taxonomy" id="34254"/>
    <lineage>
        <taxon>Eukaryota</taxon>
        <taxon>Viridiplantae</taxon>
        <taxon>Streptophyta</taxon>
        <taxon>Embryophyta</taxon>
        <taxon>Tracheophyta</taxon>
        <taxon>Spermatophyta</taxon>
        <taxon>Magnoliopsida</taxon>
        <taxon>eudicotyledons</taxon>
        <taxon>Gunneridae</taxon>
        <taxon>Pentapetalae</taxon>
        <taxon>asterids</taxon>
        <taxon>lamiids</taxon>
        <taxon>Boraginales</taxon>
        <taxon>Boraginaceae</taxon>
        <taxon>Boraginoideae</taxon>
        <taxon>Lithospermeae</taxon>
        <taxon>Lithospermum</taxon>
    </lineage>
</organism>
<sequence length="215" mass="23516">MAVGKTASLAIPVLASIYKGLHLITTARYPTNSGSCFPAYQFLDDCVPYWVAIRPSRPTPQVFTHDQLDSEEDMAFFLSIRTKMVGYKEDAFFLLEKRSLPEDNSVDRNPKHKKWGITKRLGTIVVSSSDVLTAVTKDVETTTLAETVLSSEDVVRTEVLDSDEYTDCMVTEVADSGDEAHTEIMDSTGPLDCMIAEVAVTGSLGNGVHSESHGC</sequence>
<proteinExistence type="predicted"/>
<evidence type="ECO:0000313" key="1">
    <source>
        <dbReference type="EMBL" id="GAA0155442.1"/>
    </source>
</evidence>
<gene>
    <name evidence="1" type="ORF">LIER_13169</name>
</gene>
<dbReference type="EMBL" id="BAABME010002623">
    <property type="protein sequence ID" value="GAA0155442.1"/>
    <property type="molecule type" value="Genomic_DNA"/>
</dbReference>
<accession>A0AAV3PZR3</accession>
<reference evidence="1 2" key="1">
    <citation type="submission" date="2024-01" db="EMBL/GenBank/DDBJ databases">
        <title>The complete chloroplast genome sequence of Lithospermum erythrorhizon: insights into the phylogenetic relationship among Boraginaceae species and the maternal lineages of purple gromwells.</title>
        <authorList>
            <person name="Okada T."/>
            <person name="Watanabe K."/>
        </authorList>
    </citation>
    <scope>NUCLEOTIDE SEQUENCE [LARGE SCALE GENOMIC DNA]</scope>
</reference>
<comment type="caution">
    <text evidence="1">The sequence shown here is derived from an EMBL/GenBank/DDBJ whole genome shotgun (WGS) entry which is preliminary data.</text>
</comment>
<evidence type="ECO:0000313" key="2">
    <source>
        <dbReference type="Proteomes" id="UP001454036"/>
    </source>
</evidence>
<keyword evidence="2" id="KW-1185">Reference proteome</keyword>
<name>A0AAV3PZR3_LITER</name>
<dbReference type="AlphaFoldDB" id="A0AAV3PZR3"/>
<dbReference type="Proteomes" id="UP001454036">
    <property type="component" value="Unassembled WGS sequence"/>
</dbReference>
<protein>
    <submittedName>
        <fullName evidence="1">Uncharacterized protein</fullName>
    </submittedName>
</protein>